<keyword evidence="3" id="KW-1185">Reference proteome</keyword>
<keyword evidence="1" id="KW-0732">Signal</keyword>
<dbReference type="KEGG" id="mbe:MBM_01284"/>
<feature type="chain" id="PRO_5003854958" evidence="1">
    <location>
        <begin position="28"/>
        <end position="219"/>
    </location>
</feature>
<protein>
    <submittedName>
        <fullName evidence="2">Uncharacterized protein</fullName>
    </submittedName>
</protein>
<dbReference type="eggNOG" id="ENOG502SUI0">
    <property type="taxonomic scope" value="Eukaryota"/>
</dbReference>
<evidence type="ECO:0000313" key="2">
    <source>
        <dbReference type="EMBL" id="EKD20602.1"/>
    </source>
</evidence>
<dbReference type="Proteomes" id="UP000006753">
    <property type="component" value="Unassembled WGS sequence"/>
</dbReference>
<dbReference type="InParanoid" id="K1X644"/>
<dbReference type="HOGENOM" id="CLU_091777_0_0_1"/>
<evidence type="ECO:0000313" key="3">
    <source>
        <dbReference type="Proteomes" id="UP000006753"/>
    </source>
</evidence>
<proteinExistence type="predicted"/>
<feature type="signal peptide" evidence="1">
    <location>
        <begin position="1"/>
        <end position="27"/>
    </location>
</feature>
<accession>K1X644</accession>
<dbReference type="AlphaFoldDB" id="K1X644"/>
<evidence type="ECO:0000256" key="1">
    <source>
        <dbReference type="SAM" id="SignalP"/>
    </source>
</evidence>
<name>K1X644_MARBU</name>
<dbReference type="Pfam" id="PF19287">
    <property type="entry name" value="DUF5910"/>
    <property type="match status" value="1"/>
</dbReference>
<organism evidence="2 3">
    <name type="scientific">Marssonina brunnea f. sp. multigermtubi (strain MB_m1)</name>
    <name type="common">Marssonina leaf spot fungus</name>
    <dbReference type="NCBI Taxonomy" id="1072389"/>
    <lineage>
        <taxon>Eukaryota</taxon>
        <taxon>Fungi</taxon>
        <taxon>Dikarya</taxon>
        <taxon>Ascomycota</taxon>
        <taxon>Pezizomycotina</taxon>
        <taxon>Leotiomycetes</taxon>
        <taxon>Helotiales</taxon>
        <taxon>Drepanopezizaceae</taxon>
        <taxon>Drepanopeziza</taxon>
    </lineage>
</organism>
<gene>
    <name evidence="2" type="ORF">MBM_01284</name>
</gene>
<dbReference type="InterPro" id="IPR045564">
    <property type="entry name" value="DUF5910"/>
</dbReference>
<dbReference type="EMBL" id="JH921429">
    <property type="protein sequence ID" value="EKD20602.1"/>
    <property type="molecule type" value="Genomic_DNA"/>
</dbReference>
<sequence length="219" mass="25273">MKLQSKSYFSTLVAMSLLFSRAQAVLGKPQDWGFWHRREIIGYAMIHESRATVINEKNELTIHPTVVPEQIGAGVYLIDKPSGWYVEPDAWFCVVKAKKNKMKKAGKVWIPESYEQRTPDGLEPVTLWNSSEDVLLKYIKYRGLQKSSEALRFSWAKNVDNSWQYQMLIPTAVVNRNDLDVWAKCWKTEEELKKYSAEVINWQGKYNIRGQPGPDPSTA</sequence>
<reference evidence="2 3" key="1">
    <citation type="journal article" date="2012" name="BMC Genomics">
        <title>Sequencing the genome of Marssonina brunnea reveals fungus-poplar co-evolution.</title>
        <authorList>
            <person name="Zhu S."/>
            <person name="Cao Y.-Z."/>
            <person name="Jiang C."/>
            <person name="Tan B.-Y."/>
            <person name="Wang Z."/>
            <person name="Feng S."/>
            <person name="Zhang L."/>
            <person name="Su X.-H."/>
            <person name="Brejova B."/>
            <person name="Vinar T."/>
            <person name="Xu M."/>
            <person name="Wang M.-X."/>
            <person name="Zhang S.-G."/>
            <person name="Huang M.-R."/>
            <person name="Wu R."/>
            <person name="Zhou Y."/>
        </authorList>
    </citation>
    <scope>NUCLEOTIDE SEQUENCE [LARGE SCALE GENOMIC DNA]</scope>
    <source>
        <strain evidence="2 3">MB_m1</strain>
    </source>
</reference>
<dbReference type="GeneID" id="18757219"/>